<protein>
    <submittedName>
        <fullName evidence="1">Uncharacterized protein</fullName>
    </submittedName>
</protein>
<evidence type="ECO:0000313" key="1">
    <source>
        <dbReference type="EMBL" id="MBX73161.1"/>
    </source>
</evidence>
<proteinExistence type="predicted"/>
<dbReference type="EMBL" id="GGEC01092677">
    <property type="protein sequence ID" value="MBX73161.1"/>
    <property type="molecule type" value="Transcribed_RNA"/>
</dbReference>
<accession>A0A2P2R1W7</accession>
<organism evidence="1">
    <name type="scientific">Rhizophora mucronata</name>
    <name type="common">Asiatic mangrove</name>
    <dbReference type="NCBI Taxonomy" id="61149"/>
    <lineage>
        <taxon>Eukaryota</taxon>
        <taxon>Viridiplantae</taxon>
        <taxon>Streptophyta</taxon>
        <taxon>Embryophyta</taxon>
        <taxon>Tracheophyta</taxon>
        <taxon>Spermatophyta</taxon>
        <taxon>Magnoliopsida</taxon>
        <taxon>eudicotyledons</taxon>
        <taxon>Gunneridae</taxon>
        <taxon>Pentapetalae</taxon>
        <taxon>rosids</taxon>
        <taxon>fabids</taxon>
        <taxon>Malpighiales</taxon>
        <taxon>Rhizophoraceae</taxon>
        <taxon>Rhizophora</taxon>
    </lineage>
</organism>
<dbReference type="AlphaFoldDB" id="A0A2P2R1W7"/>
<reference evidence="1" key="1">
    <citation type="submission" date="2018-02" db="EMBL/GenBank/DDBJ databases">
        <title>Rhizophora mucronata_Transcriptome.</title>
        <authorList>
            <person name="Meera S.P."/>
            <person name="Sreeshan A."/>
            <person name="Augustine A."/>
        </authorList>
    </citation>
    <scope>NUCLEOTIDE SEQUENCE</scope>
    <source>
        <tissue evidence="1">Leaf</tissue>
    </source>
</reference>
<sequence length="24" mass="2693">MEQDICLHLLNVTANLKIRQIGLG</sequence>
<name>A0A2P2R1W7_RHIMU</name>